<evidence type="ECO:0000256" key="2">
    <source>
        <dbReference type="ARBA" id="ARBA00006991"/>
    </source>
</evidence>
<dbReference type="FunFam" id="3.30.160.60:FF:004135">
    <property type="match status" value="1"/>
</dbReference>
<dbReference type="GO" id="GO:0005634">
    <property type="term" value="C:nucleus"/>
    <property type="evidence" value="ECO:0007669"/>
    <property type="project" value="UniProtKB-SubCell"/>
</dbReference>
<evidence type="ECO:0000256" key="6">
    <source>
        <dbReference type="ARBA" id="ARBA00022833"/>
    </source>
</evidence>
<organism evidence="12 13">
    <name type="scientific">Corvus moneduloides</name>
    <name type="common">New Caledonian crow</name>
    <dbReference type="NCBI Taxonomy" id="1196302"/>
    <lineage>
        <taxon>Eukaryota</taxon>
        <taxon>Metazoa</taxon>
        <taxon>Chordata</taxon>
        <taxon>Craniata</taxon>
        <taxon>Vertebrata</taxon>
        <taxon>Euteleostomi</taxon>
        <taxon>Archelosauria</taxon>
        <taxon>Archosauria</taxon>
        <taxon>Dinosauria</taxon>
        <taxon>Saurischia</taxon>
        <taxon>Theropoda</taxon>
        <taxon>Coelurosauria</taxon>
        <taxon>Aves</taxon>
        <taxon>Neognathae</taxon>
        <taxon>Neoaves</taxon>
        <taxon>Telluraves</taxon>
        <taxon>Australaves</taxon>
        <taxon>Passeriformes</taxon>
        <taxon>Corvoidea</taxon>
        <taxon>Corvidae</taxon>
        <taxon>Corvus</taxon>
    </lineage>
</organism>
<dbReference type="GO" id="GO:0000981">
    <property type="term" value="F:DNA-binding transcription factor activity, RNA polymerase II-specific"/>
    <property type="evidence" value="ECO:0007669"/>
    <property type="project" value="TreeGrafter"/>
</dbReference>
<protein>
    <submittedName>
        <fullName evidence="12">Uncharacterized protein</fullName>
    </submittedName>
</protein>
<evidence type="ECO:0000313" key="12">
    <source>
        <dbReference type="Ensembl" id="ENSCMUP00000033413.1"/>
    </source>
</evidence>
<comment type="subcellular location">
    <subcellularLocation>
        <location evidence="1">Nucleus</location>
    </subcellularLocation>
</comment>
<name>A0A8U7NJS4_CORMO</name>
<dbReference type="AlphaFoldDB" id="A0A8U7NJS4"/>
<keyword evidence="10" id="KW-0539">Nucleus</keyword>
<dbReference type="Gene3D" id="3.30.160.60">
    <property type="entry name" value="Classic Zinc Finger"/>
    <property type="match status" value="6"/>
</dbReference>
<feature type="region of interest" description="Disordered" evidence="11">
    <location>
        <begin position="267"/>
        <end position="299"/>
    </location>
</feature>
<evidence type="ECO:0000256" key="10">
    <source>
        <dbReference type="ARBA" id="ARBA00023242"/>
    </source>
</evidence>
<evidence type="ECO:0000256" key="4">
    <source>
        <dbReference type="ARBA" id="ARBA00022737"/>
    </source>
</evidence>
<dbReference type="PROSITE" id="PS00028">
    <property type="entry name" value="ZINC_FINGER_C2H2_1"/>
    <property type="match status" value="6"/>
</dbReference>
<dbReference type="FunFam" id="3.30.160.60:FF:000690">
    <property type="entry name" value="Zinc finger protein 354C"/>
    <property type="match status" value="1"/>
</dbReference>
<dbReference type="GO" id="GO:0008270">
    <property type="term" value="F:zinc ion binding"/>
    <property type="evidence" value="ECO:0007669"/>
    <property type="project" value="UniProtKB-KW"/>
</dbReference>
<accession>A0A8U7NJS4</accession>
<dbReference type="GO" id="GO:0000978">
    <property type="term" value="F:RNA polymerase II cis-regulatory region sequence-specific DNA binding"/>
    <property type="evidence" value="ECO:0007669"/>
    <property type="project" value="TreeGrafter"/>
</dbReference>
<evidence type="ECO:0000256" key="7">
    <source>
        <dbReference type="ARBA" id="ARBA00023015"/>
    </source>
</evidence>
<dbReference type="FunFam" id="3.30.160.60:FF:000688">
    <property type="entry name" value="zinc finger protein 197 isoform X1"/>
    <property type="match status" value="1"/>
</dbReference>
<dbReference type="PANTHER" id="PTHR23235">
    <property type="entry name" value="KRUEPPEL-LIKE TRANSCRIPTION FACTOR"/>
    <property type="match status" value="1"/>
</dbReference>
<dbReference type="FunFam" id="3.30.160.60:FF:000295">
    <property type="entry name" value="zinc finger protein 19"/>
    <property type="match status" value="2"/>
</dbReference>
<comment type="similarity">
    <text evidence="2">Belongs to the krueppel C2H2-type zinc-finger protein family.</text>
</comment>
<feature type="region of interest" description="Disordered" evidence="11">
    <location>
        <begin position="153"/>
        <end position="215"/>
    </location>
</feature>
<reference evidence="12" key="2">
    <citation type="submission" date="2025-08" db="UniProtKB">
        <authorList>
            <consortium name="Ensembl"/>
        </authorList>
    </citation>
    <scope>IDENTIFICATION</scope>
</reference>
<evidence type="ECO:0000313" key="13">
    <source>
        <dbReference type="Proteomes" id="UP000694553"/>
    </source>
</evidence>
<evidence type="ECO:0000256" key="1">
    <source>
        <dbReference type="ARBA" id="ARBA00004123"/>
    </source>
</evidence>
<keyword evidence="8" id="KW-0238">DNA-binding</keyword>
<evidence type="ECO:0000256" key="3">
    <source>
        <dbReference type="ARBA" id="ARBA00022723"/>
    </source>
</evidence>
<evidence type="ECO:0000256" key="11">
    <source>
        <dbReference type="SAM" id="MobiDB-lite"/>
    </source>
</evidence>
<reference evidence="12" key="3">
    <citation type="submission" date="2025-09" db="UniProtKB">
        <authorList>
            <consortium name="Ensembl"/>
        </authorList>
    </citation>
    <scope>IDENTIFICATION</scope>
</reference>
<evidence type="ECO:0000256" key="8">
    <source>
        <dbReference type="ARBA" id="ARBA00023125"/>
    </source>
</evidence>
<evidence type="ECO:0000256" key="9">
    <source>
        <dbReference type="ARBA" id="ARBA00023163"/>
    </source>
</evidence>
<feature type="region of interest" description="Disordered" evidence="11">
    <location>
        <begin position="63"/>
        <end position="139"/>
    </location>
</feature>
<dbReference type="PANTHER" id="PTHR23235:SF152">
    <property type="entry name" value="SI:DKEY-210J14.3"/>
    <property type="match status" value="1"/>
</dbReference>
<dbReference type="FunFam" id="3.30.160.60:FF:001343">
    <property type="entry name" value="Zinc finger protein 568"/>
    <property type="match status" value="1"/>
</dbReference>
<keyword evidence="6" id="KW-0862">Zinc</keyword>
<keyword evidence="5" id="KW-0863">Zinc-finger</keyword>
<sequence>MPRVLGSQGSLLPWLSASGCRGSPISGVPSLVSQGFPLSRLIPSRGCPFSKLTPLPAAGVPPLQAPISGSGTPGAPRFSLSPLSRLLPSSPAGTGRSPRGSRDPAPATHRRGSAGSRHRDIPKKHLPGTPQYPPKGHFGSALESCEIQTSLHPKKRIREPQGTSAELQISLPPSKETLPGPPTISGARSPFPVTCGMRGQRCSRREGAADPESAGRTRRLLSLLPFLLPLLLCPSSSSRSSSSSSSSCVPPAAGEELSGFVIPKAWLDGGGGKAPEMPHKEGLQTQPREIQGGKSPPVLGRWPEIQGELGEKPQGGEKPHKCLECGKGFRWSSSLREHQRIHTGERPYECGKCGKGVSRISCLIQHQVVHTGERPYECLDCGKSFGWSSTLRAHQRTHTGERPYECSECGKRFQRSSHLLQHERIHTDERPFHCPDCGKGFKYNSTLIRHCRIHTGERPYECPQCGKSFSSSSALTQHQRRHR</sequence>
<dbReference type="InterPro" id="IPR013087">
    <property type="entry name" value="Znf_C2H2_type"/>
</dbReference>
<dbReference type="Proteomes" id="UP000694553">
    <property type="component" value="Unassembled WGS sequence"/>
</dbReference>
<keyword evidence="9" id="KW-0804">Transcription</keyword>
<dbReference type="PROSITE" id="PS51257">
    <property type="entry name" value="PROKAR_LIPOPROTEIN"/>
    <property type="match status" value="1"/>
</dbReference>
<keyword evidence="7" id="KW-0805">Transcription regulation</keyword>
<feature type="compositionally biased region" description="Low complexity" evidence="11">
    <location>
        <begin position="76"/>
        <end position="91"/>
    </location>
</feature>
<reference evidence="13" key="1">
    <citation type="submission" date="2019-10" db="EMBL/GenBank/DDBJ databases">
        <title>Corvus moneduloides (New Caledonian crow) genome, bCorMon1, primary haplotype.</title>
        <authorList>
            <person name="Rutz C."/>
            <person name="Fungtammasan C."/>
            <person name="Mountcastle J."/>
            <person name="Formenti G."/>
            <person name="Chow W."/>
            <person name="Howe K."/>
            <person name="Steele M.P."/>
            <person name="Fernandes J."/>
            <person name="Gilbert M.T.P."/>
            <person name="Fedrigo O."/>
            <person name="Jarvis E.D."/>
            <person name="Gemmell N."/>
        </authorList>
    </citation>
    <scope>NUCLEOTIDE SEQUENCE [LARGE SCALE GENOMIC DNA]</scope>
</reference>
<dbReference type="PROSITE" id="PS50157">
    <property type="entry name" value="ZINC_FINGER_C2H2_2"/>
    <property type="match status" value="6"/>
</dbReference>
<dbReference type="SMART" id="SM00355">
    <property type="entry name" value="ZnF_C2H2"/>
    <property type="match status" value="6"/>
</dbReference>
<dbReference type="SUPFAM" id="SSF57667">
    <property type="entry name" value="beta-beta-alpha zinc fingers"/>
    <property type="match status" value="3"/>
</dbReference>
<dbReference type="InterPro" id="IPR036236">
    <property type="entry name" value="Znf_C2H2_sf"/>
</dbReference>
<dbReference type="Pfam" id="PF00096">
    <property type="entry name" value="zf-C2H2"/>
    <property type="match status" value="6"/>
</dbReference>
<keyword evidence="3" id="KW-0479">Metal-binding</keyword>
<keyword evidence="4" id="KW-0677">Repeat</keyword>
<dbReference type="OMA" id="MERHMRV"/>
<evidence type="ECO:0000256" key="5">
    <source>
        <dbReference type="ARBA" id="ARBA00022771"/>
    </source>
</evidence>
<dbReference type="Ensembl" id="ENSCMUT00000032062.1">
    <property type="protein sequence ID" value="ENSCMUP00000033413.1"/>
    <property type="gene ID" value="ENSCMUG00000019098.1"/>
</dbReference>
<keyword evidence="13" id="KW-1185">Reference proteome</keyword>
<proteinExistence type="inferred from homology"/>